<evidence type="ECO:0000313" key="3">
    <source>
        <dbReference type="EMBL" id="KXZ54185.1"/>
    </source>
</evidence>
<dbReference type="PROSITE" id="PS50222">
    <property type="entry name" value="EF_HAND_2"/>
    <property type="match status" value="1"/>
</dbReference>
<evidence type="ECO:0000313" key="4">
    <source>
        <dbReference type="Proteomes" id="UP000075714"/>
    </source>
</evidence>
<dbReference type="GO" id="GO:0005509">
    <property type="term" value="F:calcium ion binding"/>
    <property type="evidence" value="ECO:0007669"/>
    <property type="project" value="InterPro"/>
</dbReference>
<dbReference type="PROSITE" id="PS00018">
    <property type="entry name" value="EF_HAND_1"/>
    <property type="match status" value="1"/>
</dbReference>
<keyword evidence="4" id="KW-1185">Reference proteome</keyword>
<comment type="caution">
    <text evidence="3">The sequence shown here is derived from an EMBL/GenBank/DDBJ whole genome shotgun (WGS) entry which is preliminary data.</text>
</comment>
<dbReference type="EMBL" id="LSYV01000006">
    <property type="protein sequence ID" value="KXZ54185.1"/>
    <property type="molecule type" value="Genomic_DNA"/>
</dbReference>
<reference evidence="4" key="1">
    <citation type="journal article" date="2016" name="Nat. Commun.">
        <title>The Gonium pectorale genome demonstrates co-option of cell cycle regulation during the evolution of multicellularity.</title>
        <authorList>
            <person name="Hanschen E.R."/>
            <person name="Marriage T.N."/>
            <person name="Ferris P.J."/>
            <person name="Hamaji T."/>
            <person name="Toyoda A."/>
            <person name="Fujiyama A."/>
            <person name="Neme R."/>
            <person name="Noguchi H."/>
            <person name="Minakuchi Y."/>
            <person name="Suzuki M."/>
            <person name="Kawai-Toyooka H."/>
            <person name="Smith D.R."/>
            <person name="Sparks H."/>
            <person name="Anderson J."/>
            <person name="Bakaric R."/>
            <person name="Luria V."/>
            <person name="Karger A."/>
            <person name="Kirschner M.W."/>
            <person name="Durand P.M."/>
            <person name="Michod R.E."/>
            <person name="Nozaki H."/>
            <person name="Olson B.J."/>
        </authorList>
    </citation>
    <scope>NUCLEOTIDE SEQUENCE [LARGE SCALE GENOMIC DNA]</scope>
    <source>
        <strain evidence="4">NIES-2863</strain>
    </source>
</reference>
<evidence type="ECO:0000256" key="1">
    <source>
        <dbReference type="SAM" id="Phobius"/>
    </source>
</evidence>
<dbReference type="Pfam" id="PF01079">
    <property type="entry name" value="Hint"/>
    <property type="match status" value="1"/>
</dbReference>
<dbReference type="InterPro" id="IPR002048">
    <property type="entry name" value="EF_hand_dom"/>
</dbReference>
<keyword evidence="1" id="KW-1133">Transmembrane helix</keyword>
<dbReference type="STRING" id="33097.A0A150GWL5"/>
<evidence type="ECO:0000259" key="2">
    <source>
        <dbReference type="PROSITE" id="PS50222"/>
    </source>
</evidence>
<dbReference type="PANTHER" id="PTHR11889">
    <property type="entry name" value="HEDGEHOG"/>
    <property type="match status" value="1"/>
</dbReference>
<dbReference type="InterPro" id="IPR050387">
    <property type="entry name" value="Hedgehog_Signaling"/>
</dbReference>
<keyword evidence="1" id="KW-0472">Membrane</keyword>
<dbReference type="SMART" id="SM00306">
    <property type="entry name" value="HintN"/>
    <property type="match status" value="1"/>
</dbReference>
<accession>A0A150GWL5</accession>
<dbReference type="OrthoDB" id="5212at2759"/>
<proteinExistence type="predicted"/>
<dbReference type="Proteomes" id="UP000075714">
    <property type="component" value="Unassembled WGS sequence"/>
</dbReference>
<dbReference type="InterPro" id="IPR036844">
    <property type="entry name" value="Hint_dom_sf"/>
</dbReference>
<dbReference type="PANTHER" id="PTHR11889:SF31">
    <property type="entry name" value="PROTEIN HEDGEHOG"/>
    <property type="match status" value="1"/>
</dbReference>
<protein>
    <recommendedName>
        <fullName evidence="2">EF-hand domain-containing protein</fullName>
    </recommendedName>
</protein>
<keyword evidence="1" id="KW-0812">Transmembrane</keyword>
<dbReference type="Gene3D" id="2.170.16.10">
    <property type="entry name" value="Hedgehog/Intein (Hint) domain"/>
    <property type="match status" value="1"/>
</dbReference>
<feature type="domain" description="EF-hand" evidence="2">
    <location>
        <begin position="1"/>
        <end position="35"/>
    </location>
</feature>
<sequence>MSRRLFERLEKLDANNDGVVDAAEVMAVMDEMARDQALLKLYRYITIGLFVVVIVLIGALTGITYGIVKLSQETKAGGCTLHVTNFNSNYQMMVTRDNLPAITGGAMLDVSSLTVLPASQRTNLTELASSNATAAGGRRRLQEAAIDSLDRLTYYGTVGISTVQEACNLLRYGLSTFLVSSPMANAFSGGSKVSTVTVWEEYGCSNGDASEGISALVQIDQAMTYLVLCDVGRGSCDAYYHQDSLAADTFVDAPAEDGANSSAPSRRRSLFLPLLIRAIPSAIRAATTIVDRGSMIYDQIAGWENCAQWSGGRFCCDRCKDGYTRTAMCGCEQVFCFPGDATVQVYGRGTVRMEELQYGDRVRSYDRRTGAVSYKPVYLFGHREAGGSWPYVHLATAEGRILAATPGHFVPVCVDRCTAEHLAEGAAVIHDRRAGAVRVGDVLLVDGGSGSPPALSTVASVDVLLARGAFNPYVRGADLIVDGVVASPHSDWLLDSIAPAWLVRHLPTIYEAFLTPVYGLYCTVGPAALEWLAQDLRWAETGLQPSGYAFIVAGLSAPALVLALLGKRWLLR</sequence>
<gene>
    <name evidence="3" type="ORF">GPECTOR_5g280</name>
</gene>
<dbReference type="InterPro" id="IPR001767">
    <property type="entry name" value="Hedgehog_Hint"/>
</dbReference>
<dbReference type="SUPFAM" id="SSF51294">
    <property type="entry name" value="Hedgehog/intein (Hint) domain"/>
    <property type="match status" value="1"/>
</dbReference>
<dbReference type="AlphaFoldDB" id="A0A150GWL5"/>
<name>A0A150GWL5_GONPE</name>
<feature type="transmembrane region" description="Helical" evidence="1">
    <location>
        <begin position="547"/>
        <end position="566"/>
    </location>
</feature>
<dbReference type="PROSITE" id="PS50817">
    <property type="entry name" value="INTEIN_N_TER"/>
    <property type="match status" value="1"/>
</dbReference>
<organism evidence="3 4">
    <name type="scientific">Gonium pectorale</name>
    <name type="common">Green alga</name>
    <dbReference type="NCBI Taxonomy" id="33097"/>
    <lineage>
        <taxon>Eukaryota</taxon>
        <taxon>Viridiplantae</taxon>
        <taxon>Chlorophyta</taxon>
        <taxon>core chlorophytes</taxon>
        <taxon>Chlorophyceae</taxon>
        <taxon>CS clade</taxon>
        <taxon>Chlamydomonadales</taxon>
        <taxon>Volvocaceae</taxon>
        <taxon>Gonium</taxon>
    </lineage>
</organism>
<dbReference type="InterPro" id="IPR003587">
    <property type="entry name" value="Hint_dom_N"/>
</dbReference>
<dbReference type="GO" id="GO:0016540">
    <property type="term" value="P:protein autoprocessing"/>
    <property type="evidence" value="ECO:0007669"/>
    <property type="project" value="InterPro"/>
</dbReference>
<dbReference type="CDD" id="cd00081">
    <property type="entry name" value="Hint"/>
    <property type="match status" value="1"/>
</dbReference>
<dbReference type="GO" id="GO:0016539">
    <property type="term" value="P:intein-mediated protein splicing"/>
    <property type="evidence" value="ECO:0007669"/>
    <property type="project" value="InterPro"/>
</dbReference>
<dbReference type="InterPro" id="IPR006141">
    <property type="entry name" value="Intein_N"/>
</dbReference>
<feature type="transmembrane region" description="Helical" evidence="1">
    <location>
        <begin position="41"/>
        <end position="68"/>
    </location>
</feature>
<dbReference type="InterPro" id="IPR018247">
    <property type="entry name" value="EF_Hand_1_Ca_BS"/>
</dbReference>